<dbReference type="STRING" id="1232683.ADIMK_1834"/>
<organism evidence="1 2">
    <name type="scientific">Marinobacterium lacunae</name>
    <dbReference type="NCBI Taxonomy" id="1232683"/>
    <lineage>
        <taxon>Bacteria</taxon>
        <taxon>Pseudomonadati</taxon>
        <taxon>Pseudomonadota</taxon>
        <taxon>Gammaproteobacteria</taxon>
        <taxon>Oceanospirillales</taxon>
        <taxon>Oceanospirillaceae</taxon>
        <taxon>Marinobacterium</taxon>
    </lineage>
</organism>
<evidence type="ECO:0000313" key="2">
    <source>
        <dbReference type="Proteomes" id="UP000028252"/>
    </source>
</evidence>
<dbReference type="RefSeq" id="WP_036186609.1">
    <property type="nucleotide sequence ID" value="NZ_JMQN01000021.1"/>
</dbReference>
<evidence type="ECO:0008006" key="3">
    <source>
        <dbReference type="Google" id="ProtNLM"/>
    </source>
</evidence>
<gene>
    <name evidence="1" type="ORF">ADIMK_1834</name>
</gene>
<reference evidence="1 2" key="1">
    <citation type="submission" date="2014-04" db="EMBL/GenBank/DDBJ databases">
        <title>Marinobacterium kochiensis sp. nov., isolated from sediment sample collected from Kochi backwaters in Kerala, India.</title>
        <authorList>
            <person name="Singh A."/>
            <person name="Pinnaka A.K."/>
        </authorList>
    </citation>
    <scope>NUCLEOTIDE SEQUENCE [LARGE SCALE GENOMIC DNA]</scope>
    <source>
        <strain evidence="1 2">AK27</strain>
    </source>
</reference>
<dbReference type="OrthoDB" id="323529at2"/>
<proteinExistence type="predicted"/>
<dbReference type="Gene3D" id="3.40.225.10">
    <property type="entry name" value="Class II aldolase/adducin N-terminal domain"/>
    <property type="match status" value="1"/>
</dbReference>
<dbReference type="AlphaFoldDB" id="A0A081FZZ4"/>
<keyword evidence="2" id="KW-1185">Reference proteome</keyword>
<comment type="caution">
    <text evidence="1">The sequence shown here is derived from an EMBL/GenBank/DDBJ whole genome shotgun (WGS) entry which is preliminary data.</text>
</comment>
<dbReference type="eggNOG" id="COG0235">
    <property type="taxonomic scope" value="Bacteria"/>
</dbReference>
<dbReference type="InterPro" id="IPR036409">
    <property type="entry name" value="Aldolase_II/adducin_N_sf"/>
</dbReference>
<accession>A0A081FZZ4</accession>
<dbReference type="EMBL" id="JMQN01000021">
    <property type="protein sequence ID" value="KEA64099.1"/>
    <property type="molecule type" value="Genomic_DNA"/>
</dbReference>
<dbReference type="SUPFAM" id="SSF53639">
    <property type="entry name" value="AraD/HMP-PK domain-like"/>
    <property type="match status" value="1"/>
</dbReference>
<dbReference type="Proteomes" id="UP000028252">
    <property type="component" value="Unassembled WGS sequence"/>
</dbReference>
<sequence>MNDSNYFKDTWLEIRDRLVAKRLLGDREASLSVRCADGKRIWVGAVDAEQPDLVDLLQPVTDPQAALHAAVYEHRGDVGAIAVGGGPYGSLISGFGGVMPQLFDEQARHIGEMPPPVRCQADLEPALSGAGNALLWRDRPLCMGITSTRLALNVELFEKCAKAFVLAAATGGRITLLPWWVRRIANARLAKDEKRALAAFSRGELPVESSGY</sequence>
<dbReference type="PATRIC" id="fig|1232683.4.peg.1809"/>
<name>A0A081FZZ4_9GAMM</name>
<protein>
    <recommendedName>
        <fullName evidence="3">Ribulose-5-phosphate 4-epimerase/Fuculose-1-phosphate aldolase</fullName>
    </recommendedName>
</protein>
<evidence type="ECO:0000313" key="1">
    <source>
        <dbReference type="EMBL" id="KEA64099.1"/>
    </source>
</evidence>